<dbReference type="Proteomes" id="UP000015105">
    <property type="component" value="Chromosome 5D"/>
</dbReference>
<keyword evidence="1" id="KW-1133">Transmembrane helix</keyword>
<evidence type="ECO:0000256" key="1">
    <source>
        <dbReference type="SAM" id="Phobius"/>
    </source>
</evidence>
<keyword evidence="3" id="KW-1185">Reference proteome</keyword>
<sequence>MVFSLVYVHCLRINHSTIELQNSVLFCFDLFSQECTEMLKFERTCEIASYVDIGLRRHVVRTKVVEVLLDNLILFLVSAIGFLFQLLLLPNDVLHAQTCSMDMESQRKNLRIYVKAATKWLQRNKSPSRRWTRAWT</sequence>
<reference evidence="2" key="4">
    <citation type="submission" date="2019-03" db="UniProtKB">
        <authorList>
            <consortium name="EnsemblPlants"/>
        </authorList>
    </citation>
    <scope>IDENTIFICATION</scope>
</reference>
<accession>A0A453JJ55</accession>
<reference evidence="3" key="2">
    <citation type="journal article" date="2017" name="Nat. Plants">
        <title>The Aegilops tauschii genome reveals multiple impacts of transposons.</title>
        <authorList>
            <person name="Zhao G."/>
            <person name="Zou C."/>
            <person name="Li K."/>
            <person name="Wang K."/>
            <person name="Li T."/>
            <person name="Gao L."/>
            <person name="Zhang X."/>
            <person name="Wang H."/>
            <person name="Yang Z."/>
            <person name="Liu X."/>
            <person name="Jiang W."/>
            <person name="Mao L."/>
            <person name="Kong X."/>
            <person name="Jiao Y."/>
            <person name="Jia J."/>
        </authorList>
    </citation>
    <scope>NUCLEOTIDE SEQUENCE [LARGE SCALE GENOMIC DNA]</scope>
    <source>
        <strain evidence="3">cv. AL8/78</strain>
    </source>
</reference>
<proteinExistence type="predicted"/>
<keyword evidence="1" id="KW-0472">Membrane</keyword>
<reference evidence="2" key="5">
    <citation type="journal article" date="2021" name="G3 (Bethesda)">
        <title>Aegilops tauschii genome assembly Aet v5.0 features greater sequence contiguity and improved annotation.</title>
        <authorList>
            <person name="Wang L."/>
            <person name="Zhu T."/>
            <person name="Rodriguez J.C."/>
            <person name="Deal K.R."/>
            <person name="Dubcovsky J."/>
            <person name="McGuire P.E."/>
            <person name="Lux T."/>
            <person name="Spannagl M."/>
            <person name="Mayer K.F.X."/>
            <person name="Baldrich P."/>
            <person name="Meyers B.C."/>
            <person name="Huo N."/>
            <person name="Gu Y.Q."/>
            <person name="Zhou H."/>
            <person name="Devos K.M."/>
            <person name="Bennetzen J.L."/>
            <person name="Unver T."/>
            <person name="Budak H."/>
            <person name="Gulick P.J."/>
            <person name="Galiba G."/>
            <person name="Kalapos B."/>
            <person name="Nelson D.R."/>
            <person name="Li P."/>
            <person name="You F.M."/>
            <person name="Luo M.C."/>
            <person name="Dvorak J."/>
        </authorList>
    </citation>
    <scope>NUCLEOTIDE SEQUENCE [LARGE SCALE GENOMIC DNA]</scope>
    <source>
        <strain evidence="2">cv. AL8/78</strain>
    </source>
</reference>
<evidence type="ECO:0000313" key="3">
    <source>
        <dbReference type="Proteomes" id="UP000015105"/>
    </source>
</evidence>
<dbReference type="EnsemblPlants" id="AET5Gv20072900.30">
    <property type="protein sequence ID" value="AET5Gv20072900.30"/>
    <property type="gene ID" value="AET5Gv20072900"/>
</dbReference>
<reference evidence="2" key="3">
    <citation type="journal article" date="2017" name="Nature">
        <title>Genome sequence of the progenitor of the wheat D genome Aegilops tauschii.</title>
        <authorList>
            <person name="Luo M.C."/>
            <person name="Gu Y.Q."/>
            <person name="Puiu D."/>
            <person name="Wang H."/>
            <person name="Twardziok S.O."/>
            <person name="Deal K.R."/>
            <person name="Huo N."/>
            <person name="Zhu T."/>
            <person name="Wang L."/>
            <person name="Wang Y."/>
            <person name="McGuire P.E."/>
            <person name="Liu S."/>
            <person name="Long H."/>
            <person name="Ramasamy R.K."/>
            <person name="Rodriguez J.C."/>
            <person name="Van S.L."/>
            <person name="Yuan L."/>
            <person name="Wang Z."/>
            <person name="Xia Z."/>
            <person name="Xiao L."/>
            <person name="Anderson O.D."/>
            <person name="Ouyang S."/>
            <person name="Liang Y."/>
            <person name="Zimin A.V."/>
            <person name="Pertea G."/>
            <person name="Qi P."/>
            <person name="Bennetzen J.L."/>
            <person name="Dai X."/>
            <person name="Dawson M.W."/>
            <person name="Muller H.G."/>
            <person name="Kugler K."/>
            <person name="Rivarola-Duarte L."/>
            <person name="Spannagl M."/>
            <person name="Mayer K.F.X."/>
            <person name="Lu F.H."/>
            <person name="Bevan M.W."/>
            <person name="Leroy P."/>
            <person name="Li P."/>
            <person name="You F.M."/>
            <person name="Sun Q."/>
            <person name="Liu Z."/>
            <person name="Lyons E."/>
            <person name="Wicker T."/>
            <person name="Salzberg S.L."/>
            <person name="Devos K.M."/>
            <person name="Dvorak J."/>
        </authorList>
    </citation>
    <scope>NUCLEOTIDE SEQUENCE [LARGE SCALE GENOMIC DNA]</scope>
    <source>
        <strain evidence="2">cv. AL8/78</strain>
    </source>
</reference>
<name>A0A453JJ55_AEGTS</name>
<keyword evidence="1" id="KW-0812">Transmembrane</keyword>
<dbReference type="Gramene" id="AET5Gv20072900.30">
    <property type="protein sequence ID" value="AET5Gv20072900.30"/>
    <property type="gene ID" value="AET5Gv20072900"/>
</dbReference>
<organism evidence="2 3">
    <name type="scientific">Aegilops tauschii subsp. strangulata</name>
    <name type="common">Goatgrass</name>
    <dbReference type="NCBI Taxonomy" id="200361"/>
    <lineage>
        <taxon>Eukaryota</taxon>
        <taxon>Viridiplantae</taxon>
        <taxon>Streptophyta</taxon>
        <taxon>Embryophyta</taxon>
        <taxon>Tracheophyta</taxon>
        <taxon>Spermatophyta</taxon>
        <taxon>Magnoliopsida</taxon>
        <taxon>Liliopsida</taxon>
        <taxon>Poales</taxon>
        <taxon>Poaceae</taxon>
        <taxon>BOP clade</taxon>
        <taxon>Pooideae</taxon>
        <taxon>Triticodae</taxon>
        <taxon>Triticeae</taxon>
        <taxon>Triticinae</taxon>
        <taxon>Aegilops</taxon>
    </lineage>
</organism>
<reference evidence="3" key="1">
    <citation type="journal article" date="2014" name="Science">
        <title>Ancient hybridizations among the ancestral genomes of bread wheat.</title>
        <authorList>
            <consortium name="International Wheat Genome Sequencing Consortium,"/>
            <person name="Marcussen T."/>
            <person name="Sandve S.R."/>
            <person name="Heier L."/>
            <person name="Spannagl M."/>
            <person name="Pfeifer M."/>
            <person name="Jakobsen K.S."/>
            <person name="Wulff B.B."/>
            <person name="Steuernagel B."/>
            <person name="Mayer K.F."/>
            <person name="Olsen O.A."/>
        </authorList>
    </citation>
    <scope>NUCLEOTIDE SEQUENCE [LARGE SCALE GENOMIC DNA]</scope>
    <source>
        <strain evidence="3">cv. AL8/78</strain>
    </source>
</reference>
<protein>
    <submittedName>
        <fullName evidence="2">Uncharacterized protein</fullName>
    </submittedName>
</protein>
<evidence type="ECO:0000313" key="2">
    <source>
        <dbReference type="EnsemblPlants" id="AET5Gv20072900.30"/>
    </source>
</evidence>
<dbReference type="AlphaFoldDB" id="A0A453JJ55"/>
<feature type="transmembrane region" description="Helical" evidence="1">
    <location>
        <begin position="67"/>
        <end position="89"/>
    </location>
</feature>